<keyword evidence="2" id="KW-1185">Reference proteome</keyword>
<comment type="caution">
    <text evidence="1">The sequence shown here is derived from an EMBL/GenBank/DDBJ whole genome shotgun (WGS) entry which is preliminary data.</text>
</comment>
<dbReference type="Proteomes" id="UP000558997">
    <property type="component" value="Unassembled WGS sequence"/>
</dbReference>
<evidence type="ECO:0000313" key="2">
    <source>
        <dbReference type="Proteomes" id="UP000558997"/>
    </source>
</evidence>
<sequence>MTQWMVSRDWQVAVITPRRSPLQDLAGTDGIVGVFQAGADSNEIERVLDNLGRRTPSSLTTSNCSARTVR</sequence>
<name>A0A841DP80_9ACTN</name>
<accession>A0A841DP80</accession>
<dbReference type="EMBL" id="JACHNF010000001">
    <property type="protein sequence ID" value="MBB5980914.1"/>
    <property type="molecule type" value="Genomic_DNA"/>
</dbReference>
<evidence type="ECO:0000313" key="1">
    <source>
        <dbReference type="EMBL" id="MBB5980914.1"/>
    </source>
</evidence>
<reference evidence="1 2" key="1">
    <citation type="submission" date="2020-08" db="EMBL/GenBank/DDBJ databases">
        <title>Sequencing the genomes of 1000 actinobacteria strains.</title>
        <authorList>
            <person name="Klenk H.-P."/>
        </authorList>
    </citation>
    <scope>NUCLEOTIDE SEQUENCE [LARGE SCALE GENOMIC DNA]</scope>
    <source>
        <strain evidence="1 2">DSM 17294</strain>
    </source>
</reference>
<organism evidence="1 2">
    <name type="scientific">Kribbella solani</name>
    <dbReference type="NCBI Taxonomy" id="236067"/>
    <lineage>
        <taxon>Bacteria</taxon>
        <taxon>Bacillati</taxon>
        <taxon>Actinomycetota</taxon>
        <taxon>Actinomycetes</taxon>
        <taxon>Propionibacteriales</taxon>
        <taxon>Kribbellaceae</taxon>
        <taxon>Kribbella</taxon>
    </lineage>
</organism>
<proteinExistence type="predicted"/>
<dbReference type="AlphaFoldDB" id="A0A841DP80"/>
<gene>
    <name evidence="1" type="ORF">HDA44_004255</name>
</gene>
<protein>
    <submittedName>
        <fullName evidence="1">Uncharacterized protein</fullName>
    </submittedName>
</protein>
<dbReference type="RefSeq" id="WP_184836997.1">
    <property type="nucleotide sequence ID" value="NZ_BAAAVN010000003.1"/>
</dbReference>